<dbReference type="EMBL" id="CAJPEV010005120">
    <property type="protein sequence ID" value="CAG0902770.1"/>
    <property type="molecule type" value="Genomic_DNA"/>
</dbReference>
<dbReference type="PANTHER" id="PTHR34494">
    <property type="entry name" value="PROTEIN CBG25024"/>
    <property type="match status" value="1"/>
</dbReference>
<dbReference type="PANTHER" id="PTHR34494:SF1">
    <property type="entry name" value="PROTEIN CBG25024"/>
    <property type="match status" value="1"/>
</dbReference>
<dbReference type="Proteomes" id="UP000677054">
    <property type="component" value="Unassembled WGS sequence"/>
</dbReference>
<feature type="region of interest" description="Disordered" evidence="1">
    <location>
        <begin position="329"/>
        <end position="357"/>
    </location>
</feature>
<dbReference type="OrthoDB" id="6162903at2759"/>
<protein>
    <submittedName>
        <fullName evidence="2">Uncharacterized protein</fullName>
    </submittedName>
</protein>
<reference evidence="2" key="1">
    <citation type="submission" date="2020-11" db="EMBL/GenBank/DDBJ databases">
        <authorList>
            <person name="Tran Van P."/>
        </authorList>
    </citation>
    <scope>NUCLEOTIDE SEQUENCE</scope>
</reference>
<name>A0A7R9AEX7_9CRUS</name>
<gene>
    <name evidence="2" type="ORF">DSTB1V02_LOCUS12727</name>
</gene>
<dbReference type="EMBL" id="LR904637">
    <property type="protein sequence ID" value="CAD7252976.1"/>
    <property type="molecule type" value="Genomic_DNA"/>
</dbReference>
<feature type="compositionally biased region" description="Polar residues" evidence="1">
    <location>
        <begin position="329"/>
        <end position="338"/>
    </location>
</feature>
<proteinExistence type="predicted"/>
<dbReference type="AlphaFoldDB" id="A0A7R9AEX7"/>
<evidence type="ECO:0000256" key="1">
    <source>
        <dbReference type="SAM" id="MobiDB-lite"/>
    </source>
</evidence>
<evidence type="ECO:0000313" key="3">
    <source>
        <dbReference type="Proteomes" id="UP000677054"/>
    </source>
</evidence>
<accession>A0A7R9AEX7</accession>
<evidence type="ECO:0000313" key="2">
    <source>
        <dbReference type="EMBL" id="CAD7252976.1"/>
    </source>
</evidence>
<keyword evidence="3" id="KW-1185">Reference proteome</keyword>
<organism evidence="2">
    <name type="scientific">Darwinula stevensoni</name>
    <dbReference type="NCBI Taxonomy" id="69355"/>
    <lineage>
        <taxon>Eukaryota</taxon>
        <taxon>Metazoa</taxon>
        <taxon>Ecdysozoa</taxon>
        <taxon>Arthropoda</taxon>
        <taxon>Crustacea</taxon>
        <taxon>Oligostraca</taxon>
        <taxon>Ostracoda</taxon>
        <taxon>Podocopa</taxon>
        <taxon>Podocopida</taxon>
        <taxon>Darwinulocopina</taxon>
        <taxon>Darwinuloidea</taxon>
        <taxon>Darwinulidae</taxon>
        <taxon>Darwinula</taxon>
    </lineage>
</organism>
<sequence length="446" mass="47538">MGNTDSLPVVSQVKSTVQLVCGDTEGAAKTQENFLRECPVVSQVTSTVQLIAGDVDGAIETQKRCGQGLLNAADGIPVVGHAKGLVHYAVGDTEGGTKAMKTATRSTAVIGGGIGGFVVGGPVGAVAGGISAGAAMDTTTTVVESVIRDEYSPSGYLAAIDNTVKNPNPGDIFDLAVMPVFDGLAGYSAGQAYNKITTAAARKANNVAMSEALQKQGINAFEAGKAMEAEAWVKWEQLEAQAGKIPDGQYIQEAKAAQQMFNKAKLLQGEALVQPVKGPPQQVNVPIFVPGNATQHDKEKDDEEEEHNKKEVKIKVFYVNARKTEDCSQLEQPSQTRQRVYRTKRADSSEDITNDGVEDTTPALIEFIAADEMHEDGTTKSCTSLESAVVSSDQRLMNSTLQNPLSLEQQTVGLIKESWRPKIQKNTQNFHCISETEAVQLHNTTG</sequence>